<reference evidence="2" key="2">
    <citation type="submission" date="2017-06" db="EMBL/GenBank/DDBJ databases">
        <title>WGS assembly of Brachypodium distachyon.</title>
        <authorList>
            <consortium name="The International Brachypodium Initiative"/>
            <person name="Lucas S."/>
            <person name="Harmon-Smith M."/>
            <person name="Lail K."/>
            <person name="Tice H."/>
            <person name="Grimwood J."/>
            <person name="Bruce D."/>
            <person name="Barry K."/>
            <person name="Shu S."/>
            <person name="Lindquist E."/>
            <person name="Wang M."/>
            <person name="Pitluck S."/>
            <person name="Vogel J.P."/>
            <person name="Garvin D.F."/>
            <person name="Mockler T.C."/>
            <person name="Schmutz J."/>
            <person name="Rokhsar D."/>
            <person name="Bevan M.W."/>
        </authorList>
    </citation>
    <scope>NUCLEOTIDE SEQUENCE</scope>
    <source>
        <strain evidence="2">Bd21</strain>
    </source>
</reference>
<dbReference type="EnsemblPlants" id="KQK12112">
    <property type="protein sequence ID" value="KQK12112"/>
    <property type="gene ID" value="BRADI_1g01691v3"/>
</dbReference>
<evidence type="ECO:0000313" key="2">
    <source>
        <dbReference type="EMBL" id="KQK12112.2"/>
    </source>
</evidence>
<evidence type="ECO:0000256" key="1">
    <source>
        <dbReference type="SAM" id="MobiDB-lite"/>
    </source>
</evidence>
<organism evidence="2">
    <name type="scientific">Brachypodium distachyon</name>
    <name type="common">Purple false brome</name>
    <name type="synonym">Trachynia distachya</name>
    <dbReference type="NCBI Taxonomy" id="15368"/>
    <lineage>
        <taxon>Eukaryota</taxon>
        <taxon>Viridiplantae</taxon>
        <taxon>Streptophyta</taxon>
        <taxon>Embryophyta</taxon>
        <taxon>Tracheophyta</taxon>
        <taxon>Spermatophyta</taxon>
        <taxon>Magnoliopsida</taxon>
        <taxon>Liliopsida</taxon>
        <taxon>Poales</taxon>
        <taxon>Poaceae</taxon>
        <taxon>BOP clade</taxon>
        <taxon>Pooideae</taxon>
        <taxon>Stipodae</taxon>
        <taxon>Brachypodieae</taxon>
        <taxon>Brachypodium</taxon>
    </lineage>
</organism>
<proteinExistence type="predicted"/>
<feature type="compositionally biased region" description="Low complexity" evidence="1">
    <location>
        <begin position="80"/>
        <end position="92"/>
    </location>
</feature>
<dbReference type="EMBL" id="CM000880">
    <property type="protein sequence ID" value="KQK12112.2"/>
    <property type="molecule type" value="Genomic_DNA"/>
</dbReference>
<feature type="region of interest" description="Disordered" evidence="1">
    <location>
        <begin position="43"/>
        <end position="116"/>
    </location>
</feature>
<keyword evidence="4" id="KW-1185">Reference proteome</keyword>
<sequence>MCAHTGAPVVRGGRENDAVAGFRGEGGHRWRDIGIWPAVVRKRQQAPEFESTGKGGARWWRSSTQRKSMLLDTNRDRETAAGGRQGEAARGAARGGELKLEAARGEETRARLGQGG</sequence>
<evidence type="ECO:0000313" key="3">
    <source>
        <dbReference type="EnsemblPlants" id="KQK12112"/>
    </source>
</evidence>
<feature type="compositionally biased region" description="Basic and acidic residues" evidence="1">
    <location>
        <begin position="96"/>
        <end position="110"/>
    </location>
</feature>
<feature type="region of interest" description="Disordered" evidence="1">
    <location>
        <begin position="1"/>
        <end position="26"/>
    </location>
</feature>
<reference evidence="2 3" key="1">
    <citation type="journal article" date="2010" name="Nature">
        <title>Genome sequencing and analysis of the model grass Brachypodium distachyon.</title>
        <authorList>
            <consortium name="International Brachypodium Initiative"/>
        </authorList>
    </citation>
    <scope>NUCLEOTIDE SEQUENCE [LARGE SCALE GENOMIC DNA]</scope>
    <source>
        <strain evidence="2 3">Bd21</strain>
    </source>
</reference>
<dbReference type="InParanoid" id="A0A0Q3GLS9"/>
<dbReference type="Gramene" id="KQK12112">
    <property type="protein sequence ID" value="KQK12112"/>
    <property type="gene ID" value="BRADI_1g01691v3"/>
</dbReference>
<protein>
    <submittedName>
        <fullName evidence="2 3">Uncharacterized protein</fullName>
    </submittedName>
</protein>
<gene>
    <name evidence="2" type="ORF">BRADI_1g01691v3</name>
</gene>
<dbReference type="AlphaFoldDB" id="A0A0Q3GLS9"/>
<dbReference type="Proteomes" id="UP000008810">
    <property type="component" value="Chromosome 1"/>
</dbReference>
<name>A0A0Q3GLS9_BRADI</name>
<reference evidence="3" key="3">
    <citation type="submission" date="2018-08" db="UniProtKB">
        <authorList>
            <consortium name="EnsemblPlants"/>
        </authorList>
    </citation>
    <scope>IDENTIFICATION</scope>
    <source>
        <strain evidence="3">cv. Bd21</strain>
    </source>
</reference>
<accession>A0A0Q3GLS9</accession>
<evidence type="ECO:0000313" key="4">
    <source>
        <dbReference type="Proteomes" id="UP000008810"/>
    </source>
</evidence>